<evidence type="ECO:0008006" key="3">
    <source>
        <dbReference type="Google" id="ProtNLM"/>
    </source>
</evidence>
<gene>
    <name evidence="1" type="ORF">SO802_017490</name>
</gene>
<protein>
    <recommendedName>
        <fullName evidence="3">MULE transposase domain-containing protein</fullName>
    </recommendedName>
</protein>
<dbReference type="PANTHER" id="PTHR31973">
    <property type="entry name" value="POLYPROTEIN, PUTATIVE-RELATED"/>
    <property type="match status" value="1"/>
</dbReference>
<sequence length="325" mass="38227">MDKYEKRIQQGDFDRDVDDHEFVPNFTEENMEYHEEGDVDDDIGVQHDTNTTTTYTPPAESFYANTWKNMVDHSRLQIPFVSTWEDGMHFSKGLTFANKEAMKRALIIYTDSGTQYNYYTIPKGVPSTTLLHYVFWAFTIAKIFGDWEESYQRLQKLLLAYLDQDSGTQYNYYTIPRGVPSTILLGYVFWAFAPCITAFRYCRPIISIDGTYLYGKYRRVLMIVMATDANQKSGLEVMTEAYWVFHRYCLRHVASNYNTRFNDPTLKALALKARYATHDAKFESIMQTIKDVEINALRRIDPDDDKFERYTPYTYLMSEDLDKWT</sequence>
<dbReference type="PANTHER" id="PTHR31973:SF195">
    <property type="entry name" value="MUDR FAMILY TRANSPOSASE"/>
    <property type="match status" value="1"/>
</dbReference>
<name>A0AAW2CIB9_9ROSI</name>
<dbReference type="AlphaFoldDB" id="A0AAW2CIB9"/>
<dbReference type="EMBL" id="JAZDWU010000006">
    <property type="protein sequence ID" value="KAK9997887.1"/>
    <property type="molecule type" value="Genomic_DNA"/>
</dbReference>
<proteinExistence type="predicted"/>
<keyword evidence="2" id="KW-1185">Reference proteome</keyword>
<reference evidence="1 2" key="1">
    <citation type="submission" date="2024-01" db="EMBL/GenBank/DDBJ databases">
        <title>A telomere-to-telomere, gap-free genome of sweet tea (Lithocarpus litseifolius).</title>
        <authorList>
            <person name="Zhou J."/>
        </authorList>
    </citation>
    <scope>NUCLEOTIDE SEQUENCE [LARGE SCALE GENOMIC DNA]</scope>
    <source>
        <strain evidence="1">Zhou-2022a</strain>
        <tissue evidence="1">Leaf</tissue>
    </source>
</reference>
<comment type="caution">
    <text evidence="1">The sequence shown here is derived from an EMBL/GenBank/DDBJ whole genome shotgun (WGS) entry which is preliminary data.</text>
</comment>
<evidence type="ECO:0000313" key="2">
    <source>
        <dbReference type="Proteomes" id="UP001459277"/>
    </source>
</evidence>
<organism evidence="1 2">
    <name type="scientific">Lithocarpus litseifolius</name>
    <dbReference type="NCBI Taxonomy" id="425828"/>
    <lineage>
        <taxon>Eukaryota</taxon>
        <taxon>Viridiplantae</taxon>
        <taxon>Streptophyta</taxon>
        <taxon>Embryophyta</taxon>
        <taxon>Tracheophyta</taxon>
        <taxon>Spermatophyta</taxon>
        <taxon>Magnoliopsida</taxon>
        <taxon>eudicotyledons</taxon>
        <taxon>Gunneridae</taxon>
        <taxon>Pentapetalae</taxon>
        <taxon>rosids</taxon>
        <taxon>fabids</taxon>
        <taxon>Fagales</taxon>
        <taxon>Fagaceae</taxon>
        <taxon>Lithocarpus</taxon>
    </lineage>
</organism>
<accession>A0AAW2CIB9</accession>
<evidence type="ECO:0000313" key="1">
    <source>
        <dbReference type="EMBL" id="KAK9997887.1"/>
    </source>
</evidence>
<dbReference type="Proteomes" id="UP001459277">
    <property type="component" value="Unassembled WGS sequence"/>
</dbReference>